<sequence length="42" mass="5061">MMMERVIDDEIGSVEISLHFSWLNQRFEAFIFHVQHDVLLAR</sequence>
<comment type="caution">
    <text evidence="1">The sequence shown here is derived from an EMBL/GenBank/DDBJ whole genome shotgun (WGS) entry which is preliminary data.</text>
</comment>
<protein>
    <submittedName>
        <fullName evidence="1">Uncharacterized protein</fullName>
    </submittedName>
</protein>
<proteinExistence type="predicted"/>
<dbReference type="Proteomes" id="UP000003692">
    <property type="component" value="Unassembled WGS sequence"/>
</dbReference>
<gene>
    <name evidence="1" type="ORF">EDWATA_02054</name>
</gene>
<dbReference type="EMBL" id="ADGK01000154">
    <property type="protein sequence ID" value="EFE22931.1"/>
    <property type="molecule type" value="Genomic_DNA"/>
</dbReference>
<accession>D4F5M6</accession>
<reference evidence="1 2" key="1">
    <citation type="submission" date="2010-02" db="EMBL/GenBank/DDBJ databases">
        <authorList>
            <person name="Weinstock G."/>
            <person name="Sodergren E."/>
            <person name="Clifton S."/>
            <person name="Fulton L."/>
            <person name="Fulton B."/>
            <person name="Courtney L."/>
            <person name="Fronick C."/>
            <person name="Harrison M."/>
            <person name="Strong C."/>
            <person name="Farmer C."/>
            <person name="Delahaunty K."/>
            <person name="Markovic C."/>
            <person name="Hall O."/>
            <person name="Minx P."/>
            <person name="Tomlinson C."/>
            <person name="Mitreva M."/>
            <person name="Nelson J."/>
            <person name="Hou S."/>
            <person name="Wollam A."/>
            <person name="Pepin K.H."/>
            <person name="Johnson M."/>
            <person name="Bhonagiri V."/>
            <person name="Zhang X."/>
            <person name="Suruliraj S."/>
            <person name="Warren W."/>
            <person name="Chinwalla A."/>
            <person name="Mardis E.R."/>
            <person name="Wilson R.K."/>
        </authorList>
    </citation>
    <scope>NUCLEOTIDE SEQUENCE [LARGE SCALE GENOMIC DNA]</scope>
    <source>
        <strain evidence="1 2">ATCC 23685</strain>
    </source>
</reference>
<evidence type="ECO:0000313" key="2">
    <source>
        <dbReference type="Proteomes" id="UP000003692"/>
    </source>
</evidence>
<evidence type="ECO:0000313" key="1">
    <source>
        <dbReference type="EMBL" id="EFE22931.1"/>
    </source>
</evidence>
<organism evidence="1 2">
    <name type="scientific">Edwardsiella tarda ATCC 23685</name>
    <dbReference type="NCBI Taxonomy" id="500638"/>
    <lineage>
        <taxon>Bacteria</taxon>
        <taxon>Pseudomonadati</taxon>
        <taxon>Pseudomonadota</taxon>
        <taxon>Gammaproteobacteria</taxon>
        <taxon>Enterobacterales</taxon>
        <taxon>Hafniaceae</taxon>
        <taxon>Edwardsiella</taxon>
    </lineage>
</organism>
<dbReference type="HOGENOM" id="CLU_3250720_0_0_6"/>
<dbReference type="AlphaFoldDB" id="D4F5M6"/>
<name>D4F5M6_EDWTA</name>